<dbReference type="EMBL" id="CABVHJ010000032">
    <property type="protein sequence ID" value="VVN46051.1"/>
    <property type="molecule type" value="Genomic_DNA"/>
</dbReference>
<dbReference type="Proteomes" id="UP000327167">
    <property type="component" value="Unassembled WGS sequence"/>
</dbReference>
<name>A0A5E6Y1V7_PSEFL</name>
<proteinExistence type="predicted"/>
<keyword evidence="1" id="KW-1133">Transmembrane helix</keyword>
<sequence length="91" mass="10185">MNQRTNAEAMIIGRRKLAPRATPYVFALYMATIMAFLMSLVITAANSGIDNDYLSNALHAYKLAMPVAFLCILIVRPIVIKLVAWTVHPHR</sequence>
<keyword evidence="1" id="KW-0472">Membrane</keyword>
<protein>
    <recommendedName>
        <fullName evidence="4">DUF2798 domain-containing protein</fullName>
    </recommendedName>
</protein>
<feature type="transmembrane region" description="Helical" evidence="1">
    <location>
        <begin position="63"/>
        <end position="87"/>
    </location>
</feature>
<reference evidence="2 3" key="1">
    <citation type="submission" date="2019-09" db="EMBL/GenBank/DDBJ databases">
        <authorList>
            <person name="Chandra G."/>
            <person name="Truman W A."/>
        </authorList>
    </citation>
    <scope>NUCLEOTIDE SEQUENCE [LARGE SCALE GENOMIC DNA]</scope>
    <source>
        <strain evidence="2">PS655</strain>
    </source>
</reference>
<dbReference type="InterPro" id="IPR021529">
    <property type="entry name" value="DUF2798"/>
</dbReference>
<evidence type="ECO:0008006" key="4">
    <source>
        <dbReference type="Google" id="ProtNLM"/>
    </source>
</evidence>
<feature type="transmembrane region" description="Helical" evidence="1">
    <location>
        <begin position="21"/>
        <end position="43"/>
    </location>
</feature>
<evidence type="ECO:0000313" key="2">
    <source>
        <dbReference type="EMBL" id="VVN46051.1"/>
    </source>
</evidence>
<dbReference type="Pfam" id="PF11391">
    <property type="entry name" value="DUF2798"/>
    <property type="match status" value="1"/>
</dbReference>
<gene>
    <name evidence="2" type="ORF">PS655_05830</name>
</gene>
<dbReference type="RefSeq" id="WP_150652875.1">
    <property type="nucleotide sequence ID" value="NZ_CABVHJ010000032.1"/>
</dbReference>
<evidence type="ECO:0000313" key="3">
    <source>
        <dbReference type="Proteomes" id="UP000327167"/>
    </source>
</evidence>
<dbReference type="AlphaFoldDB" id="A0A5E6Y1V7"/>
<keyword evidence="1" id="KW-0812">Transmembrane</keyword>
<organism evidence="2 3">
    <name type="scientific">Pseudomonas fluorescens</name>
    <dbReference type="NCBI Taxonomy" id="294"/>
    <lineage>
        <taxon>Bacteria</taxon>
        <taxon>Pseudomonadati</taxon>
        <taxon>Pseudomonadota</taxon>
        <taxon>Gammaproteobacteria</taxon>
        <taxon>Pseudomonadales</taxon>
        <taxon>Pseudomonadaceae</taxon>
        <taxon>Pseudomonas</taxon>
    </lineage>
</organism>
<accession>A0A5E6Y1V7</accession>
<evidence type="ECO:0000256" key="1">
    <source>
        <dbReference type="SAM" id="Phobius"/>
    </source>
</evidence>